<keyword evidence="2" id="KW-1185">Reference proteome</keyword>
<sequence length="364" mass="40995">MVNDTTPPPSKYAKLLTTTNFKNLMPVTLDADKLNYSNWSALFLIQLRGCKALEFVQPTASGSSTTTPPPPPTDEWLTVDSIIRSWILSTISESLLERVLKTKPTTAKDIWDTLEKVFKDNKRSKTVELVGELRSLDIGDLTVDAYFRKIDSLASRLDNLGSNITEDDWLTYAINGLSNKYDQVAHVILNKEPFPNLEDVRSMVSLAETRMNRKNSSSSRISTSSPTALVAQSTSSPTFHVGFVFMETNVDMRSSIIITNKSNHQETDHHCLDTSIPQQSTVHGICLTLAFLVIDTLIENKIKGCLVQYLEQRCACSRIWKNHVHHLAKNQAFAHENGKEIWKGGHKISLQKRRSSGRKEFWNS</sequence>
<protein>
    <recommendedName>
        <fullName evidence="3">Hybrid signal transduction histidine kinase M</fullName>
    </recommendedName>
</protein>
<dbReference type="Proteomes" id="UP000245207">
    <property type="component" value="Unassembled WGS sequence"/>
</dbReference>
<comment type="caution">
    <text evidence="1">The sequence shown here is derived from an EMBL/GenBank/DDBJ whole genome shotgun (WGS) entry which is preliminary data.</text>
</comment>
<evidence type="ECO:0008006" key="3">
    <source>
        <dbReference type="Google" id="ProtNLM"/>
    </source>
</evidence>
<dbReference type="OrthoDB" id="1745344at2759"/>
<dbReference type="Pfam" id="PF14223">
    <property type="entry name" value="Retrotran_gag_2"/>
    <property type="match status" value="1"/>
</dbReference>
<proteinExistence type="predicted"/>
<organism evidence="1 2">
    <name type="scientific">Artemisia annua</name>
    <name type="common">Sweet wormwood</name>
    <dbReference type="NCBI Taxonomy" id="35608"/>
    <lineage>
        <taxon>Eukaryota</taxon>
        <taxon>Viridiplantae</taxon>
        <taxon>Streptophyta</taxon>
        <taxon>Embryophyta</taxon>
        <taxon>Tracheophyta</taxon>
        <taxon>Spermatophyta</taxon>
        <taxon>Magnoliopsida</taxon>
        <taxon>eudicotyledons</taxon>
        <taxon>Gunneridae</taxon>
        <taxon>Pentapetalae</taxon>
        <taxon>asterids</taxon>
        <taxon>campanulids</taxon>
        <taxon>Asterales</taxon>
        <taxon>Asteraceae</taxon>
        <taxon>Asteroideae</taxon>
        <taxon>Anthemideae</taxon>
        <taxon>Artemisiinae</taxon>
        <taxon>Artemisia</taxon>
    </lineage>
</organism>
<name>A0A2U1PB87_ARTAN</name>
<reference evidence="1 2" key="1">
    <citation type="journal article" date="2018" name="Mol. Plant">
        <title>The genome of Artemisia annua provides insight into the evolution of Asteraceae family and artemisinin biosynthesis.</title>
        <authorList>
            <person name="Shen Q."/>
            <person name="Zhang L."/>
            <person name="Liao Z."/>
            <person name="Wang S."/>
            <person name="Yan T."/>
            <person name="Shi P."/>
            <person name="Liu M."/>
            <person name="Fu X."/>
            <person name="Pan Q."/>
            <person name="Wang Y."/>
            <person name="Lv Z."/>
            <person name="Lu X."/>
            <person name="Zhang F."/>
            <person name="Jiang W."/>
            <person name="Ma Y."/>
            <person name="Chen M."/>
            <person name="Hao X."/>
            <person name="Li L."/>
            <person name="Tang Y."/>
            <person name="Lv G."/>
            <person name="Zhou Y."/>
            <person name="Sun X."/>
            <person name="Brodelius P.E."/>
            <person name="Rose J.K.C."/>
            <person name="Tang K."/>
        </authorList>
    </citation>
    <scope>NUCLEOTIDE SEQUENCE [LARGE SCALE GENOMIC DNA]</scope>
    <source>
        <strain evidence="2">cv. Huhao1</strain>
        <tissue evidence="1">Leaf</tissue>
    </source>
</reference>
<gene>
    <name evidence="1" type="ORF">CTI12_AA169570</name>
</gene>
<dbReference type="AlphaFoldDB" id="A0A2U1PB87"/>
<evidence type="ECO:0000313" key="1">
    <source>
        <dbReference type="EMBL" id="PWA83008.1"/>
    </source>
</evidence>
<dbReference type="STRING" id="35608.A0A2U1PB87"/>
<dbReference type="PANTHER" id="PTHR47481:SF41">
    <property type="entry name" value="COPIA-LIKE POLYPROTEIN_RETROTRANSPOSON"/>
    <property type="match status" value="1"/>
</dbReference>
<evidence type="ECO:0000313" key="2">
    <source>
        <dbReference type="Proteomes" id="UP000245207"/>
    </source>
</evidence>
<accession>A0A2U1PB87</accession>
<dbReference type="PANTHER" id="PTHR47481">
    <property type="match status" value="1"/>
</dbReference>
<dbReference type="EMBL" id="PKPP01001402">
    <property type="protein sequence ID" value="PWA83008.1"/>
    <property type="molecule type" value="Genomic_DNA"/>
</dbReference>